<evidence type="ECO:0000313" key="3">
    <source>
        <dbReference type="Proteomes" id="UP000326268"/>
    </source>
</evidence>
<evidence type="ECO:0000313" key="2">
    <source>
        <dbReference type="EMBL" id="KAE8365863.1"/>
    </source>
</evidence>
<accession>A0A5N7A8B3</accession>
<dbReference type="RefSeq" id="XP_031928944.1">
    <property type="nucleotide sequence ID" value="XM_032066489.1"/>
</dbReference>
<keyword evidence="3" id="KW-1185">Reference proteome</keyword>
<protein>
    <submittedName>
        <fullName evidence="2">Uncharacterized protein</fullName>
    </submittedName>
</protein>
<keyword evidence="1" id="KW-0812">Transmembrane</keyword>
<dbReference type="Proteomes" id="UP000326268">
    <property type="component" value="Unassembled WGS sequence"/>
</dbReference>
<organism evidence="2 3">
    <name type="scientific">Aspergillus caelatus</name>
    <dbReference type="NCBI Taxonomy" id="61420"/>
    <lineage>
        <taxon>Eukaryota</taxon>
        <taxon>Fungi</taxon>
        <taxon>Dikarya</taxon>
        <taxon>Ascomycota</taxon>
        <taxon>Pezizomycotina</taxon>
        <taxon>Eurotiomycetes</taxon>
        <taxon>Eurotiomycetidae</taxon>
        <taxon>Eurotiales</taxon>
        <taxon>Aspergillaceae</taxon>
        <taxon>Aspergillus</taxon>
        <taxon>Aspergillus subgen. Circumdati</taxon>
    </lineage>
</organism>
<name>A0A5N7A8B3_9EURO</name>
<dbReference type="EMBL" id="ML737623">
    <property type="protein sequence ID" value="KAE8365863.1"/>
    <property type="molecule type" value="Genomic_DNA"/>
</dbReference>
<gene>
    <name evidence="2" type="ORF">BDV27DRAFT_126150</name>
</gene>
<dbReference type="OrthoDB" id="10328799at2759"/>
<keyword evidence="1" id="KW-0472">Membrane</keyword>
<dbReference type="AlphaFoldDB" id="A0A5N7A8B3"/>
<proteinExistence type="predicted"/>
<reference evidence="2 3" key="1">
    <citation type="submission" date="2019-04" db="EMBL/GenBank/DDBJ databases">
        <title>Friends and foes A comparative genomics studyof 23 Aspergillus species from section Flavi.</title>
        <authorList>
            <consortium name="DOE Joint Genome Institute"/>
            <person name="Kjaerbolling I."/>
            <person name="Vesth T."/>
            <person name="Frisvad J.C."/>
            <person name="Nybo J.L."/>
            <person name="Theobald S."/>
            <person name="Kildgaard S."/>
            <person name="Isbrandt T."/>
            <person name="Kuo A."/>
            <person name="Sato A."/>
            <person name="Lyhne E.K."/>
            <person name="Kogle M.E."/>
            <person name="Wiebenga A."/>
            <person name="Kun R.S."/>
            <person name="Lubbers R.J."/>
            <person name="Makela M.R."/>
            <person name="Barry K."/>
            <person name="Chovatia M."/>
            <person name="Clum A."/>
            <person name="Daum C."/>
            <person name="Haridas S."/>
            <person name="He G."/>
            <person name="LaButti K."/>
            <person name="Lipzen A."/>
            <person name="Mondo S."/>
            <person name="Riley R."/>
            <person name="Salamov A."/>
            <person name="Simmons B.A."/>
            <person name="Magnuson J.K."/>
            <person name="Henrissat B."/>
            <person name="Mortensen U.H."/>
            <person name="Larsen T.O."/>
            <person name="Devries R.P."/>
            <person name="Grigoriev I.V."/>
            <person name="Machida M."/>
            <person name="Baker S.E."/>
            <person name="Andersen M.R."/>
        </authorList>
    </citation>
    <scope>NUCLEOTIDE SEQUENCE [LARGE SCALE GENOMIC DNA]</scope>
    <source>
        <strain evidence="2 3">CBS 763.97</strain>
    </source>
</reference>
<keyword evidence="1" id="KW-1133">Transmembrane helix</keyword>
<sequence>MGGVHGNNDWRVHIKSYILVPKLYGLGIVFLVRLVLGERLAGRAVGYESISIIIDF</sequence>
<evidence type="ECO:0000256" key="1">
    <source>
        <dbReference type="SAM" id="Phobius"/>
    </source>
</evidence>
<feature type="transmembrane region" description="Helical" evidence="1">
    <location>
        <begin position="16"/>
        <end position="36"/>
    </location>
</feature>
<dbReference type="GeneID" id="43650935"/>